<dbReference type="EMBL" id="JAKROA010000003">
    <property type="protein sequence ID" value="KAL5108987.1"/>
    <property type="molecule type" value="Genomic_DNA"/>
</dbReference>
<evidence type="ECO:0000313" key="2">
    <source>
        <dbReference type="EMBL" id="KAL5108674.1"/>
    </source>
</evidence>
<organism evidence="3 4">
    <name type="scientific">Taenia crassiceps</name>
    <dbReference type="NCBI Taxonomy" id="6207"/>
    <lineage>
        <taxon>Eukaryota</taxon>
        <taxon>Metazoa</taxon>
        <taxon>Spiralia</taxon>
        <taxon>Lophotrochozoa</taxon>
        <taxon>Platyhelminthes</taxon>
        <taxon>Cestoda</taxon>
        <taxon>Eucestoda</taxon>
        <taxon>Cyclophyllidea</taxon>
        <taxon>Taeniidae</taxon>
        <taxon>Taenia</taxon>
    </lineage>
</organism>
<dbReference type="Proteomes" id="UP001651158">
    <property type="component" value="Unassembled WGS sequence"/>
</dbReference>
<dbReference type="EMBL" id="JAKROA010000003">
    <property type="protein sequence ID" value="KAL5108674.1"/>
    <property type="molecule type" value="Genomic_DNA"/>
</dbReference>
<protein>
    <submittedName>
        <fullName evidence="3">Uncharacterized protein</fullName>
    </submittedName>
</protein>
<evidence type="ECO:0000313" key="4">
    <source>
        <dbReference type="Proteomes" id="UP001651158"/>
    </source>
</evidence>
<sequence>MSPYPKSELFFVRNAFSRRWRTALNDKSPSWYKNGDIESIKHVDSLHQSYPPHIHVRNAEPYPFLEVDAALAPPIHFFMSSSSRSDEASRTDQTLYASELEAFPVNQPDVQGGNEVKCIDRKRCIESSPSPPQPPPPPLPAKLKRVYSKRGMNVSTAADAAGNACCNDESNNANFRSSNGRHLPRSQRLVNQHRRRE</sequence>
<name>A0ABR4QHE4_9CEST</name>
<comment type="caution">
    <text evidence="3">The sequence shown here is derived from an EMBL/GenBank/DDBJ whole genome shotgun (WGS) entry which is preliminary data.</text>
</comment>
<feature type="compositionally biased region" description="Polar residues" evidence="1">
    <location>
        <begin position="169"/>
        <end position="180"/>
    </location>
</feature>
<gene>
    <name evidence="2" type="ORF">TcWFU_003063</name>
    <name evidence="3" type="ORF">TcWFU_005640</name>
</gene>
<keyword evidence="4" id="KW-1185">Reference proteome</keyword>
<evidence type="ECO:0000256" key="1">
    <source>
        <dbReference type="SAM" id="MobiDB-lite"/>
    </source>
</evidence>
<reference evidence="3 4" key="1">
    <citation type="journal article" date="2022" name="Front. Cell. Infect. Microbiol.">
        <title>The Genomes of Two Strains of Taenia crassiceps the Animal Model for the Study of Human Cysticercosis.</title>
        <authorList>
            <person name="Bobes R.J."/>
            <person name="Estrada K."/>
            <person name="Rios-Valencia D.G."/>
            <person name="Calderon-Gallegos A."/>
            <person name="de la Torre P."/>
            <person name="Carrero J.C."/>
            <person name="Sanchez-Flores A."/>
            <person name="Laclette J.P."/>
        </authorList>
    </citation>
    <scope>NUCLEOTIDE SEQUENCE [LARGE SCALE GENOMIC DNA]</scope>
    <source>
        <strain evidence="3">WFUcys</strain>
    </source>
</reference>
<feature type="region of interest" description="Disordered" evidence="1">
    <location>
        <begin position="162"/>
        <end position="197"/>
    </location>
</feature>
<evidence type="ECO:0000313" key="3">
    <source>
        <dbReference type="EMBL" id="KAL5108987.1"/>
    </source>
</evidence>
<reference evidence="3" key="2">
    <citation type="submission" date="2024-12" db="EMBL/GenBank/DDBJ databases">
        <authorList>
            <person name="Estrada K."/>
            <person name="Bobes R.J."/>
            <person name="Sanchez-Flores A."/>
            <person name="Laclette J.P."/>
        </authorList>
    </citation>
    <scope>NUCLEOTIDE SEQUENCE</scope>
    <source>
        <strain evidence="3">WFUcys</strain>
        <tissue evidence="3">Peritoneal cavity of infected mice</tissue>
    </source>
</reference>
<accession>A0ABR4QHE4</accession>
<proteinExistence type="predicted"/>